<evidence type="ECO:0000256" key="1">
    <source>
        <dbReference type="SAM" id="Phobius"/>
    </source>
</evidence>
<reference evidence="2" key="1">
    <citation type="submission" date="2023-04" db="EMBL/GenBank/DDBJ databases">
        <title>APH(3)-Id, a novel chromosomal aminoglycoside phosphotransferase, identified from an environmental isolate of Kluyvera intermedia DW18.</title>
        <authorList>
            <person name="Sha Y."/>
        </authorList>
    </citation>
    <scope>NUCLEOTIDE SEQUENCE</scope>
    <source>
        <strain evidence="2">DW18</strain>
    </source>
</reference>
<keyword evidence="1" id="KW-0472">Membrane</keyword>
<gene>
    <name evidence="2" type="ORF">QBD33_13345</name>
</gene>
<accession>A0AA95FX65</accession>
<evidence type="ECO:0000313" key="3">
    <source>
        <dbReference type="Proteomes" id="UP001177527"/>
    </source>
</evidence>
<sequence length="91" mass="10455">MTSFKERLVDKALTFTDGWNLVLHNAFEKRIVDEYKRSFPGGIVDEDEKMKMMERMRQFYYTRMMATATLILAVVSLVVSGLALLIAAFAL</sequence>
<keyword evidence="1" id="KW-1133">Transmembrane helix</keyword>
<protein>
    <submittedName>
        <fullName evidence="2">Uncharacterized protein</fullName>
    </submittedName>
</protein>
<dbReference type="Proteomes" id="UP001177527">
    <property type="component" value="Chromosome"/>
</dbReference>
<organism evidence="2 3">
    <name type="scientific">Kluyvera intermedia</name>
    <name type="common">Enterobacter intermedius</name>
    <dbReference type="NCBI Taxonomy" id="61648"/>
    <lineage>
        <taxon>Bacteria</taxon>
        <taxon>Pseudomonadati</taxon>
        <taxon>Pseudomonadota</taxon>
        <taxon>Gammaproteobacteria</taxon>
        <taxon>Enterobacterales</taxon>
        <taxon>Enterobacteriaceae</taxon>
        <taxon>Kluyvera</taxon>
    </lineage>
</organism>
<dbReference type="AlphaFoldDB" id="A0AA95FX65"/>
<keyword evidence="1" id="KW-0812">Transmembrane</keyword>
<proteinExistence type="predicted"/>
<name>A0AA95FX65_KLUIN</name>
<dbReference type="EMBL" id="CP123488">
    <property type="protein sequence ID" value="WGL54657.1"/>
    <property type="molecule type" value="Genomic_DNA"/>
</dbReference>
<dbReference type="RefSeq" id="WP_280555725.1">
    <property type="nucleotide sequence ID" value="NZ_CP123488.1"/>
</dbReference>
<evidence type="ECO:0000313" key="2">
    <source>
        <dbReference type="EMBL" id="WGL54657.1"/>
    </source>
</evidence>
<feature type="transmembrane region" description="Helical" evidence="1">
    <location>
        <begin position="60"/>
        <end position="90"/>
    </location>
</feature>